<proteinExistence type="predicted"/>
<keyword evidence="4" id="KW-1185">Reference proteome</keyword>
<protein>
    <submittedName>
        <fullName evidence="3">DUF6491 family protein</fullName>
    </submittedName>
</protein>
<dbReference type="Proteomes" id="UP001202281">
    <property type="component" value="Unassembled WGS sequence"/>
</dbReference>
<gene>
    <name evidence="3" type="ORF">MTR66_19145</name>
</gene>
<name>A0ABT0BV47_9SPHN</name>
<dbReference type="EMBL" id="JALHLG010000053">
    <property type="protein sequence ID" value="MCJ2188921.1"/>
    <property type="molecule type" value="Genomic_DNA"/>
</dbReference>
<dbReference type="RefSeq" id="WP_243923941.1">
    <property type="nucleotide sequence ID" value="NZ_JALHLG010000053.1"/>
</dbReference>
<feature type="chain" id="PRO_5045207951" evidence="2">
    <location>
        <begin position="23"/>
        <end position="136"/>
    </location>
</feature>
<evidence type="ECO:0000256" key="1">
    <source>
        <dbReference type="SAM" id="MobiDB-lite"/>
    </source>
</evidence>
<dbReference type="InterPro" id="IPR045500">
    <property type="entry name" value="DUF6491"/>
</dbReference>
<accession>A0ABT0BV47</accession>
<evidence type="ECO:0000313" key="3">
    <source>
        <dbReference type="EMBL" id="MCJ2188921.1"/>
    </source>
</evidence>
<feature type="signal peptide" evidence="2">
    <location>
        <begin position="1"/>
        <end position="22"/>
    </location>
</feature>
<feature type="region of interest" description="Disordered" evidence="1">
    <location>
        <begin position="23"/>
        <end position="44"/>
    </location>
</feature>
<keyword evidence="2" id="KW-0732">Signal</keyword>
<evidence type="ECO:0000313" key="4">
    <source>
        <dbReference type="Proteomes" id="UP001202281"/>
    </source>
</evidence>
<reference evidence="3 4" key="1">
    <citation type="submission" date="2022-04" db="EMBL/GenBank/DDBJ databases">
        <title>Identification of a novel bacterium isolated from mangrove sediments.</title>
        <authorList>
            <person name="Pan X."/>
        </authorList>
    </citation>
    <scope>NUCLEOTIDE SEQUENCE [LARGE SCALE GENOMIC DNA]</scope>
    <source>
        <strain evidence="3 4">B2638</strain>
    </source>
</reference>
<feature type="compositionally biased region" description="Low complexity" evidence="1">
    <location>
        <begin position="23"/>
        <end position="41"/>
    </location>
</feature>
<sequence>MKPLSLLLPAALMAMAPLPALARTDPPQASGTQAAKTGTAKKQAEASIPFANHGGVWNWRSEGNRTLYFEDNRRNWYKAELMGFSTDLPFVNFIGLDTRPNGTLDRWSAVYIHGQRYPLTSFVKVDGPPVKKKKAK</sequence>
<evidence type="ECO:0000256" key="2">
    <source>
        <dbReference type="SAM" id="SignalP"/>
    </source>
</evidence>
<dbReference type="Pfam" id="PF20101">
    <property type="entry name" value="DUF6491"/>
    <property type="match status" value="1"/>
</dbReference>
<comment type="caution">
    <text evidence="3">The sequence shown here is derived from an EMBL/GenBank/DDBJ whole genome shotgun (WGS) entry which is preliminary data.</text>
</comment>
<organism evidence="3 4">
    <name type="scientific">Novosphingobium beihaiensis</name>
    <dbReference type="NCBI Taxonomy" id="2930389"/>
    <lineage>
        <taxon>Bacteria</taxon>
        <taxon>Pseudomonadati</taxon>
        <taxon>Pseudomonadota</taxon>
        <taxon>Alphaproteobacteria</taxon>
        <taxon>Sphingomonadales</taxon>
        <taxon>Sphingomonadaceae</taxon>
        <taxon>Novosphingobium</taxon>
    </lineage>
</organism>